<protein>
    <recommendedName>
        <fullName evidence="5">NAC domain-containing protein</fullName>
    </recommendedName>
</protein>
<gene>
    <name evidence="6" type="primary">LOC110731395</name>
</gene>
<evidence type="ECO:0000256" key="1">
    <source>
        <dbReference type="ARBA" id="ARBA00023015"/>
    </source>
</evidence>
<evidence type="ECO:0000256" key="3">
    <source>
        <dbReference type="ARBA" id="ARBA00023163"/>
    </source>
</evidence>
<organism evidence="6 7">
    <name type="scientific">Chenopodium quinoa</name>
    <name type="common">Quinoa</name>
    <dbReference type="NCBI Taxonomy" id="63459"/>
    <lineage>
        <taxon>Eukaryota</taxon>
        <taxon>Viridiplantae</taxon>
        <taxon>Streptophyta</taxon>
        <taxon>Embryophyta</taxon>
        <taxon>Tracheophyta</taxon>
        <taxon>Spermatophyta</taxon>
        <taxon>Magnoliopsida</taxon>
        <taxon>eudicotyledons</taxon>
        <taxon>Gunneridae</taxon>
        <taxon>Pentapetalae</taxon>
        <taxon>Caryophyllales</taxon>
        <taxon>Chenopodiaceae</taxon>
        <taxon>Chenopodioideae</taxon>
        <taxon>Atripliceae</taxon>
        <taxon>Chenopodium</taxon>
    </lineage>
</organism>
<dbReference type="PROSITE" id="PS51005">
    <property type="entry name" value="NAC"/>
    <property type="match status" value="1"/>
</dbReference>
<dbReference type="GO" id="GO:0003677">
    <property type="term" value="F:DNA binding"/>
    <property type="evidence" value="ECO:0007669"/>
    <property type="project" value="UniProtKB-KW"/>
</dbReference>
<dbReference type="OrthoDB" id="1882472at2759"/>
<sequence length="372" mass="40436">MEGLLGSKSCPPGFRFRPTDEELFMFYLKRKVLGKFLGPQMISEVDVYRFAPWDLPAMACIKTKDLNWYFFCPRVKRYPNGGKANRATEWGYWKSTGNDRTAMYASRPVGKIKTLVFYRGKAPKGERTNWVMHEFRLDDKMLADKGVPQDSYVICKIFEKSGLGPKNGEDYGARFVEEEWDSDTDDTNVPERESGLVLHDTGCGGVADSPDGSVLTSSVSAPSASYPIGTLVADAAATNVASPSTIAASMGTPYITATSMGTPLNNATSARIPNDDPVSVDAPNVVATSVGFASASPTAVGFASDAVGMTEDEVDRLLKYFIEDAGDVGDIFNGLGDLADTSGQNIDWGDLSDTSTHIPDWCNHFIEMDDLI</sequence>
<dbReference type="Proteomes" id="UP000596660">
    <property type="component" value="Unplaced"/>
</dbReference>
<accession>A0A803L3G8</accession>
<dbReference type="KEGG" id="cqi:110731395"/>
<reference evidence="6" key="1">
    <citation type="journal article" date="2017" name="Nature">
        <title>The genome of Chenopodium quinoa.</title>
        <authorList>
            <person name="Jarvis D.E."/>
            <person name="Ho Y.S."/>
            <person name="Lightfoot D.J."/>
            <person name="Schmoeckel S.M."/>
            <person name="Li B."/>
            <person name="Borm T.J.A."/>
            <person name="Ohyanagi H."/>
            <person name="Mineta K."/>
            <person name="Michell C.T."/>
            <person name="Saber N."/>
            <person name="Kharbatia N.M."/>
            <person name="Rupper R.R."/>
            <person name="Sharp A.R."/>
            <person name="Dally N."/>
            <person name="Boughton B.A."/>
            <person name="Woo Y.H."/>
            <person name="Gao G."/>
            <person name="Schijlen E.G.W.M."/>
            <person name="Guo X."/>
            <person name="Momin A.A."/>
            <person name="Negrao S."/>
            <person name="Al-Babili S."/>
            <person name="Gehring C."/>
            <person name="Roessner U."/>
            <person name="Jung C."/>
            <person name="Murphy K."/>
            <person name="Arold S.T."/>
            <person name="Gojobori T."/>
            <person name="van der Linden C.G."/>
            <person name="van Loo E.N."/>
            <person name="Jellen E.N."/>
            <person name="Maughan P.J."/>
            <person name="Tester M."/>
        </authorList>
    </citation>
    <scope>NUCLEOTIDE SEQUENCE [LARGE SCALE GENOMIC DNA]</scope>
    <source>
        <strain evidence="6">cv. PI 614886</strain>
    </source>
</reference>
<dbReference type="SUPFAM" id="SSF101941">
    <property type="entry name" value="NAC domain"/>
    <property type="match status" value="1"/>
</dbReference>
<name>A0A803L3G8_CHEQI</name>
<dbReference type="InterPro" id="IPR003441">
    <property type="entry name" value="NAC-dom"/>
</dbReference>
<dbReference type="PANTHER" id="PTHR31744">
    <property type="entry name" value="PROTEIN CUP-SHAPED COTYLEDON 2-RELATED"/>
    <property type="match status" value="1"/>
</dbReference>
<dbReference type="Pfam" id="PF02365">
    <property type="entry name" value="NAM"/>
    <property type="match status" value="1"/>
</dbReference>
<dbReference type="GeneID" id="110731395"/>
<dbReference type="Gene3D" id="2.170.150.80">
    <property type="entry name" value="NAC domain"/>
    <property type="match status" value="1"/>
</dbReference>
<feature type="domain" description="NAC" evidence="5">
    <location>
        <begin position="10"/>
        <end position="160"/>
    </location>
</feature>
<dbReference type="Gramene" id="AUR62006407-RA">
    <property type="protein sequence ID" value="AUR62006407-RA:cds"/>
    <property type="gene ID" value="AUR62006407"/>
</dbReference>
<dbReference type="AlphaFoldDB" id="A0A803L3G8"/>
<evidence type="ECO:0000256" key="4">
    <source>
        <dbReference type="ARBA" id="ARBA00023242"/>
    </source>
</evidence>
<keyword evidence="2" id="KW-0238">DNA-binding</keyword>
<evidence type="ECO:0000259" key="5">
    <source>
        <dbReference type="PROSITE" id="PS51005"/>
    </source>
</evidence>
<keyword evidence="3" id="KW-0804">Transcription</keyword>
<proteinExistence type="predicted"/>
<evidence type="ECO:0000313" key="7">
    <source>
        <dbReference type="Proteomes" id="UP000596660"/>
    </source>
</evidence>
<keyword evidence="4" id="KW-0539">Nucleus</keyword>
<evidence type="ECO:0000313" key="6">
    <source>
        <dbReference type="EnsemblPlants" id="AUR62006407-RA:cds"/>
    </source>
</evidence>
<dbReference type="OMA" id="STHIPDW"/>
<dbReference type="InterPro" id="IPR036093">
    <property type="entry name" value="NAC_dom_sf"/>
</dbReference>
<keyword evidence="7" id="KW-1185">Reference proteome</keyword>
<reference evidence="6" key="2">
    <citation type="submission" date="2021-03" db="UniProtKB">
        <authorList>
            <consortium name="EnsemblPlants"/>
        </authorList>
    </citation>
    <scope>IDENTIFICATION</scope>
</reference>
<dbReference type="RefSeq" id="XP_021766953.1">
    <property type="nucleotide sequence ID" value="XM_021911261.1"/>
</dbReference>
<keyword evidence="1" id="KW-0805">Transcription regulation</keyword>
<dbReference type="EnsemblPlants" id="AUR62006407-RA">
    <property type="protein sequence ID" value="AUR62006407-RA:cds"/>
    <property type="gene ID" value="AUR62006407"/>
</dbReference>
<evidence type="ECO:0000256" key="2">
    <source>
        <dbReference type="ARBA" id="ARBA00023125"/>
    </source>
</evidence>
<dbReference type="PANTHER" id="PTHR31744:SF210">
    <property type="entry name" value="NAC DOMAIN-CONTAINING PROTEIN 86-LIKE"/>
    <property type="match status" value="1"/>
</dbReference>
<dbReference type="GO" id="GO:0006355">
    <property type="term" value="P:regulation of DNA-templated transcription"/>
    <property type="evidence" value="ECO:0007669"/>
    <property type="project" value="InterPro"/>
</dbReference>